<keyword evidence="2" id="KW-1185">Reference proteome</keyword>
<name>A0A7J7Y0F0_MYOMY</name>
<evidence type="ECO:0000313" key="1">
    <source>
        <dbReference type="EMBL" id="KAF6355305.1"/>
    </source>
</evidence>
<dbReference type="EMBL" id="JABWUV010000005">
    <property type="protein sequence ID" value="KAF6355305.1"/>
    <property type="molecule type" value="Genomic_DNA"/>
</dbReference>
<dbReference type="Proteomes" id="UP000527355">
    <property type="component" value="Unassembled WGS sequence"/>
</dbReference>
<protein>
    <submittedName>
        <fullName evidence="1">Uncharacterized protein</fullName>
    </submittedName>
</protein>
<gene>
    <name evidence="1" type="ORF">mMyoMyo1_011476</name>
</gene>
<comment type="caution">
    <text evidence="1">The sequence shown here is derived from an EMBL/GenBank/DDBJ whole genome shotgun (WGS) entry which is preliminary data.</text>
</comment>
<evidence type="ECO:0000313" key="2">
    <source>
        <dbReference type="Proteomes" id="UP000527355"/>
    </source>
</evidence>
<dbReference type="AlphaFoldDB" id="A0A7J7Y0F0"/>
<sequence length="166" mass="18369">MPPLLVEGTVWPGMGPPGRGPLRPPRPACSLQKFCANREAPVQAQDRGMERLRLGAEAGKAFVPLPKGRRRACPKTSPACSIAQMALPWLLAFRTAMDVYRNPARVCLPALSPRLHLLPTLNFQEDTSHRGHTHRNDRQLRLLPVEPSARLGLAQADLRGSDCFRE</sequence>
<reference evidence="1 2" key="1">
    <citation type="journal article" date="2020" name="Nature">
        <title>Six reference-quality genomes reveal evolution of bat adaptations.</title>
        <authorList>
            <person name="Jebb D."/>
            <person name="Huang Z."/>
            <person name="Pippel M."/>
            <person name="Hughes G.M."/>
            <person name="Lavrichenko K."/>
            <person name="Devanna P."/>
            <person name="Winkler S."/>
            <person name="Jermiin L.S."/>
            <person name="Skirmuntt E.C."/>
            <person name="Katzourakis A."/>
            <person name="Burkitt-Gray L."/>
            <person name="Ray D.A."/>
            <person name="Sullivan K.A.M."/>
            <person name="Roscito J.G."/>
            <person name="Kirilenko B.M."/>
            <person name="Davalos L.M."/>
            <person name="Corthals A.P."/>
            <person name="Power M.L."/>
            <person name="Jones G."/>
            <person name="Ransome R.D."/>
            <person name="Dechmann D.K.N."/>
            <person name="Locatelli A.G."/>
            <person name="Puechmaille S.J."/>
            <person name="Fedrigo O."/>
            <person name="Jarvis E.D."/>
            <person name="Hiller M."/>
            <person name="Vernes S.C."/>
            <person name="Myers E.W."/>
            <person name="Teeling E.C."/>
        </authorList>
    </citation>
    <scope>NUCLEOTIDE SEQUENCE [LARGE SCALE GENOMIC DNA]</scope>
    <source>
        <strain evidence="1">MMyoMyo1</strain>
        <tissue evidence="1">Flight muscle</tissue>
    </source>
</reference>
<organism evidence="1 2">
    <name type="scientific">Myotis myotis</name>
    <name type="common">Greater mouse-eared bat</name>
    <name type="synonym">Vespertilio myotis</name>
    <dbReference type="NCBI Taxonomy" id="51298"/>
    <lineage>
        <taxon>Eukaryota</taxon>
        <taxon>Metazoa</taxon>
        <taxon>Chordata</taxon>
        <taxon>Craniata</taxon>
        <taxon>Vertebrata</taxon>
        <taxon>Euteleostomi</taxon>
        <taxon>Mammalia</taxon>
        <taxon>Eutheria</taxon>
        <taxon>Laurasiatheria</taxon>
        <taxon>Chiroptera</taxon>
        <taxon>Yangochiroptera</taxon>
        <taxon>Vespertilionidae</taxon>
        <taxon>Myotis</taxon>
    </lineage>
</organism>
<accession>A0A7J7Y0F0</accession>
<proteinExistence type="predicted"/>